<accession>A0AAV7UQW4</accession>
<feature type="region of interest" description="Disordered" evidence="2">
    <location>
        <begin position="237"/>
        <end position="260"/>
    </location>
</feature>
<evidence type="ECO:0000313" key="4">
    <source>
        <dbReference type="Proteomes" id="UP001066276"/>
    </source>
</evidence>
<organism evidence="3 4">
    <name type="scientific">Pleurodeles waltl</name>
    <name type="common">Iberian ribbed newt</name>
    <dbReference type="NCBI Taxonomy" id="8319"/>
    <lineage>
        <taxon>Eukaryota</taxon>
        <taxon>Metazoa</taxon>
        <taxon>Chordata</taxon>
        <taxon>Craniata</taxon>
        <taxon>Vertebrata</taxon>
        <taxon>Euteleostomi</taxon>
        <taxon>Amphibia</taxon>
        <taxon>Batrachia</taxon>
        <taxon>Caudata</taxon>
        <taxon>Salamandroidea</taxon>
        <taxon>Salamandridae</taxon>
        <taxon>Pleurodelinae</taxon>
        <taxon>Pleurodeles</taxon>
    </lineage>
</organism>
<name>A0AAV7UQW4_PLEWA</name>
<keyword evidence="4" id="KW-1185">Reference proteome</keyword>
<feature type="region of interest" description="Disordered" evidence="2">
    <location>
        <begin position="273"/>
        <end position="321"/>
    </location>
</feature>
<dbReference type="AlphaFoldDB" id="A0AAV7UQW4"/>
<evidence type="ECO:0000256" key="2">
    <source>
        <dbReference type="SAM" id="MobiDB-lite"/>
    </source>
</evidence>
<dbReference type="Gene3D" id="1.20.5.340">
    <property type="match status" value="1"/>
</dbReference>
<feature type="compositionally biased region" description="Basic residues" evidence="2">
    <location>
        <begin position="282"/>
        <end position="291"/>
    </location>
</feature>
<gene>
    <name evidence="3" type="ORF">NDU88_000765</name>
</gene>
<evidence type="ECO:0000313" key="3">
    <source>
        <dbReference type="EMBL" id="KAJ1191449.1"/>
    </source>
</evidence>
<dbReference type="Proteomes" id="UP001066276">
    <property type="component" value="Chromosome 2_2"/>
</dbReference>
<keyword evidence="1" id="KW-0175">Coiled coil</keyword>
<feature type="coiled-coil region" evidence="1">
    <location>
        <begin position="148"/>
        <end position="202"/>
    </location>
</feature>
<feature type="compositionally biased region" description="Polar residues" evidence="2">
    <location>
        <begin position="301"/>
        <end position="313"/>
    </location>
</feature>
<proteinExistence type="predicted"/>
<evidence type="ECO:0000256" key="1">
    <source>
        <dbReference type="SAM" id="Coils"/>
    </source>
</evidence>
<comment type="caution">
    <text evidence="3">The sequence shown here is derived from an EMBL/GenBank/DDBJ whole genome shotgun (WGS) entry which is preliminary data.</text>
</comment>
<dbReference type="EMBL" id="JANPWB010000004">
    <property type="protein sequence ID" value="KAJ1191449.1"/>
    <property type="molecule type" value="Genomic_DNA"/>
</dbReference>
<dbReference type="InterPro" id="IPR004244">
    <property type="entry name" value="Transposase_22"/>
</dbReference>
<reference evidence="3" key="1">
    <citation type="journal article" date="2022" name="bioRxiv">
        <title>Sequencing and chromosome-scale assembly of the giantPleurodeles waltlgenome.</title>
        <authorList>
            <person name="Brown T."/>
            <person name="Elewa A."/>
            <person name="Iarovenko S."/>
            <person name="Subramanian E."/>
            <person name="Araus A.J."/>
            <person name="Petzold A."/>
            <person name="Susuki M."/>
            <person name="Suzuki K.-i.T."/>
            <person name="Hayashi T."/>
            <person name="Toyoda A."/>
            <person name="Oliveira C."/>
            <person name="Osipova E."/>
            <person name="Leigh N.D."/>
            <person name="Simon A."/>
            <person name="Yun M.H."/>
        </authorList>
    </citation>
    <scope>NUCLEOTIDE SEQUENCE</scope>
    <source>
        <strain evidence="3">20211129_DDA</strain>
        <tissue evidence="3">Liver</tissue>
    </source>
</reference>
<sequence>MATGPHASPPPIQSTAMSDKEQSTTMERILHEITAVSRRIEGVDASISSLTLETKSMRSDFAGFQSRVTGLEHRMESLETQIATSRDRDQYLLYLRSKFTDLEDRSRRDNIRLLGIPENEEGDMDPDLLEEWKTQTAECSMKLMGTLITQAKRRMDEQINKIEQLTKELEKIANQQNVSNQLAKMEERIKNKEEEIKSRKAHKFNRDKLDYEHRRIYTFARKYDILRTKYVPKSGAEDAIHQTSTDDSSEIGSSADEAPHNKLDFQGEMRLMQLATPPSGLNRRRGRGVRRRGGEEEEATSTRNKIEYSSSDQFEPPQHCC</sequence>
<feature type="compositionally biased region" description="Polar residues" evidence="2">
    <location>
        <begin position="241"/>
        <end position="252"/>
    </location>
</feature>
<feature type="region of interest" description="Disordered" evidence="2">
    <location>
        <begin position="1"/>
        <end position="24"/>
    </location>
</feature>
<protein>
    <submittedName>
        <fullName evidence="3">Uncharacterized protein</fullName>
    </submittedName>
</protein>
<dbReference type="PANTHER" id="PTHR11505">
    <property type="entry name" value="L1 TRANSPOSABLE ELEMENT-RELATED"/>
    <property type="match status" value="1"/>
</dbReference>